<dbReference type="EMBL" id="CAXDID020000232">
    <property type="protein sequence ID" value="CAL6060834.1"/>
    <property type="molecule type" value="Genomic_DNA"/>
</dbReference>
<dbReference type="PANTHER" id="PTHR13555">
    <property type="entry name" value="C2H2 ZINC FINGER CGI-62-RELATED"/>
    <property type="match status" value="1"/>
</dbReference>
<feature type="compositionally biased region" description="Low complexity" evidence="6">
    <location>
        <begin position="416"/>
        <end position="439"/>
    </location>
</feature>
<feature type="compositionally biased region" description="Gly residues" evidence="6">
    <location>
        <begin position="274"/>
        <end position="283"/>
    </location>
</feature>
<evidence type="ECO:0000256" key="4">
    <source>
        <dbReference type="ARBA" id="ARBA00022833"/>
    </source>
</evidence>
<feature type="domain" description="C2HC/C3H-type" evidence="7">
    <location>
        <begin position="189"/>
        <end position="218"/>
    </location>
</feature>
<comment type="caution">
    <text evidence="9">The sequence shown here is derived from an EMBL/GenBank/DDBJ whole genome shotgun (WGS) entry which is preliminary data.</text>
</comment>
<keyword evidence="1" id="KW-0479">Metal-binding</keyword>
<dbReference type="EMBL" id="CATOUU010000890">
    <property type="protein sequence ID" value="CAI9957666.1"/>
    <property type="molecule type" value="Genomic_DNA"/>
</dbReference>
<keyword evidence="4" id="KW-0862">Zinc</keyword>
<dbReference type="PROSITE" id="PS52027">
    <property type="entry name" value="ZF_C2HC_C3H"/>
    <property type="match status" value="1"/>
</dbReference>
<dbReference type="EMBL" id="CATOUU010000969">
    <property type="protein sequence ID" value="CAI9963719.1"/>
    <property type="molecule type" value="Genomic_DNA"/>
</dbReference>
<evidence type="ECO:0000313" key="9">
    <source>
        <dbReference type="EMBL" id="CAI9957666.1"/>
    </source>
</evidence>
<evidence type="ECO:0000256" key="3">
    <source>
        <dbReference type="ARBA" id="ARBA00022771"/>
    </source>
</evidence>
<evidence type="ECO:0000313" key="13">
    <source>
        <dbReference type="EMBL" id="CAL6060834.1"/>
    </source>
</evidence>
<evidence type="ECO:0000313" key="8">
    <source>
        <dbReference type="EMBL" id="CAI9934812.1"/>
    </source>
</evidence>
<evidence type="ECO:0000256" key="6">
    <source>
        <dbReference type="SAM" id="MobiDB-lite"/>
    </source>
</evidence>
<keyword evidence="16" id="KW-1185">Reference proteome</keyword>
<dbReference type="InterPro" id="IPR049899">
    <property type="entry name" value="Znf_C2HC_C3H"/>
</dbReference>
<feature type="compositionally biased region" description="Basic and acidic residues" evidence="6">
    <location>
        <begin position="222"/>
        <end position="251"/>
    </location>
</feature>
<keyword evidence="2" id="KW-0677">Repeat</keyword>
<reference evidence="9" key="1">
    <citation type="submission" date="2023-06" db="EMBL/GenBank/DDBJ databases">
        <authorList>
            <person name="Kurt Z."/>
        </authorList>
    </citation>
    <scope>NUCLEOTIDE SEQUENCE</scope>
</reference>
<dbReference type="EMBL" id="CAXDID020000508">
    <property type="protein sequence ID" value="CAL6098335.1"/>
    <property type="molecule type" value="Genomic_DNA"/>
</dbReference>
<evidence type="ECO:0000256" key="2">
    <source>
        <dbReference type="ARBA" id="ARBA00022737"/>
    </source>
</evidence>
<proteinExistence type="predicted"/>
<feature type="region of interest" description="Disordered" evidence="6">
    <location>
        <begin position="368"/>
        <end position="479"/>
    </location>
</feature>
<reference evidence="12 16" key="2">
    <citation type="submission" date="2024-07" db="EMBL/GenBank/DDBJ databases">
        <authorList>
            <person name="Akdeniz Z."/>
        </authorList>
    </citation>
    <scope>NUCLEOTIDE SEQUENCE [LARGE SCALE GENOMIC DNA]</scope>
</reference>
<feature type="compositionally biased region" description="Polar residues" evidence="6">
    <location>
        <begin position="451"/>
        <end position="463"/>
    </location>
</feature>
<gene>
    <name evidence="8" type="ORF">HINF_LOCUS22457</name>
    <name evidence="12" type="ORF">HINF_LOCUS27509</name>
    <name evidence="9" type="ORF">HINF_LOCUS45311</name>
    <name evidence="13" type="ORF">HINF_LOCUS49417</name>
    <name evidence="10" type="ORF">HINF_LOCUS51364</name>
    <name evidence="11" type="ORF">HINF_LOCUS52194</name>
    <name evidence="14" type="ORF">HINF_LOCUS59295</name>
    <name evidence="15" type="ORF">HINF_LOCUS69558</name>
</gene>
<dbReference type="Proteomes" id="UP001642409">
    <property type="component" value="Unassembled WGS sequence"/>
</dbReference>
<evidence type="ECO:0000259" key="7">
    <source>
        <dbReference type="PROSITE" id="PS52027"/>
    </source>
</evidence>
<sequence length="512" mass="56404">MDIPNGVMCRFCGKKWFAHAVQSHERNCRRKITGLIDMLFEHKNAKFAYPPEFVEWPLPPKIDINSYNAHAFAEYSASQQPCPRCGRRLPMIGMADHMVDCNAETKSTVKSRAPELATVKLTQTVKGQRPGQTVQQSIGMPVNQPQYTQQIQNNYEEVEQYQPQDGESPPPLTRNKNQKIEIAPQGPDNRIQCQRCMRSFDPSRIDQHERICQKVKFHVAEKGEKDTRSELEKLTERNQKGFDPDRYKDMYGDDIGSIKKTAPPPKSNAKPGQKSGGMGGGMGATKQPAKPQKPQYDDDRLLPDGRLKCLVCGRGFAKDRIDKHMEICKGLVNMNTAPVAAKPLSNATSQYGVKGAAGFVEKRISGGFGAAPGSNQPLPQKTIPLQKPAPPQNDFKVAKQPTPSQGIKQPLKQAPSYGQSSAYGQASYGQSSGYGAQGQNSDVSEDGYDNYQMTTVAPKTTGQKPPVQQKAMPSKTVPPKMAGTPAKFCHGCGVGYQTNAKFCHECGEKRVM</sequence>
<dbReference type="AlphaFoldDB" id="A0AA86QKJ2"/>
<dbReference type="EMBL" id="CATOUU010000589">
    <property type="protein sequence ID" value="CAI9934812.1"/>
    <property type="molecule type" value="Genomic_DNA"/>
</dbReference>
<evidence type="ECO:0000313" key="15">
    <source>
        <dbReference type="EMBL" id="CAL6098335.1"/>
    </source>
</evidence>
<evidence type="ECO:0000256" key="5">
    <source>
        <dbReference type="PROSITE-ProRule" id="PRU01371"/>
    </source>
</evidence>
<keyword evidence="3 5" id="KW-0863">Zinc-finger</keyword>
<dbReference type="PANTHER" id="PTHR13555:SF5">
    <property type="entry name" value="ZINC-FINGER OF A C2HC-TYPE"/>
    <property type="match status" value="1"/>
</dbReference>
<evidence type="ECO:0000313" key="14">
    <source>
        <dbReference type="EMBL" id="CAL6079252.1"/>
    </source>
</evidence>
<dbReference type="Gene3D" id="3.30.160.60">
    <property type="entry name" value="Classic Zinc Finger"/>
    <property type="match status" value="2"/>
</dbReference>
<evidence type="ECO:0000313" key="12">
    <source>
        <dbReference type="EMBL" id="CAL6020488.1"/>
    </source>
</evidence>
<protein>
    <submittedName>
        <fullName evidence="9">C2HC-type zinc-finger domain-containing protein</fullName>
    </submittedName>
    <submittedName>
        <fullName evidence="12">C2HC-type_zinc-finger domain-containing protein</fullName>
    </submittedName>
</protein>
<dbReference type="InterPro" id="IPR026319">
    <property type="entry name" value="ZC2HC1A/B-like"/>
</dbReference>
<organism evidence="9">
    <name type="scientific">Hexamita inflata</name>
    <dbReference type="NCBI Taxonomy" id="28002"/>
    <lineage>
        <taxon>Eukaryota</taxon>
        <taxon>Metamonada</taxon>
        <taxon>Diplomonadida</taxon>
        <taxon>Hexamitidae</taxon>
        <taxon>Hexamitinae</taxon>
        <taxon>Hexamita</taxon>
    </lineage>
</organism>
<accession>A0AA86QKJ2</accession>
<dbReference type="Pfam" id="PF13913">
    <property type="entry name" value="zf-C2HC_2"/>
    <property type="match status" value="2"/>
</dbReference>
<evidence type="ECO:0000313" key="10">
    <source>
        <dbReference type="EMBL" id="CAI9963719.1"/>
    </source>
</evidence>
<dbReference type="EMBL" id="CATOUU010000979">
    <property type="protein sequence ID" value="CAI9964549.1"/>
    <property type="molecule type" value="Genomic_DNA"/>
</dbReference>
<evidence type="ECO:0000256" key="1">
    <source>
        <dbReference type="ARBA" id="ARBA00022723"/>
    </source>
</evidence>
<dbReference type="GO" id="GO:0008270">
    <property type="term" value="F:zinc ion binding"/>
    <property type="evidence" value="ECO:0007669"/>
    <property type="project" value="UniProtKB-KW"/>
</dbReference>
<evidence type="ECO:0000313" key="11">
    <source>
        <dbReference type="EMBL" id="CAI9964549.1"/>
    </source>
</evidence>
<evidence type="ECO:0000313" key="16">
    <source>
        <dbReference type="Proteomes" id="UP001642409"/>
    </source>
</evidence>
<dbReference type="EMBL" id="CAXDID020000339">
    <property type="protein sequence ID" value="CAL6079252.1"/>
    <property type="molecule type" value="Genomic_DNA"/>
</dbReference>
<name>A0AA86QKJ2_9EUKA</name>
<dbReference type="EMBL" id="CAXDID020000085">
    <property type="protein sequence ID" value="CAL6020488.1"/>
    <property type="molecule type" value="Genomic_DNA"/>
</dbReference>
<feature type="region of interest" description="Disordered" evidence="6">
    <location>
        <begin position="222"/>
        <end position="300"/>
    </location>
</feature>